<keyword evidence="4" id="KW-1185">Reference proteome</keyword>
<feature type="domain" description="HEPN" evidence="2">
    <location>
        <begin position="7"/>
        <end position="122"/>
    </location>
</feature>
<dbReference type="OrthoDB" id="1684393at2"/>
<dbReference type="Proteomes" id="UP000317036">
    <property type="component" value="Unassembled WGS sequence"/>
</dbReference>
<dbReference type="InterPro" id="IPR052226">
    <property type="entry name" value="UPF0332_toxin"/>
</dbReference>
<organism evidence="3 4">
    <name type="scientific">Paenibacillus cremeus</name>
    <dbReference type="NCBI Taxonomy" id="2163881"/>
    <lineage>
        <taxon>Bacteria</taxon>
        <taxon>Bacillati</taxon>
        <taxon>Bacillota</taxon>
        <taxon>Bacilli</taxon>
        <taxon>Bacillales</taxon>
        <taxon>Paenibacillaceae</taxon>
        <taxon>Paenibacillus</taxon>
    </lineage>
</organism>
<dbReference type="EMBL" id="VNJI01000001">
    <property type="protein sequence ID" value="TVY11854.1"/>
    <property type="molecule type" value="Genomic_DNA"/>
</dbReference>
<dbReference type="PANTHER" id="PTHR36565:SF1">
    <property type="entry name" value="UPF0332 PROTEIN TM_1000"/>
    <property type="match status" value="1"/>
</dbReference>
<dbReference type="RefSeq" id="WP_144842435.1">
    <property type="nucleotide sequence ID" value="NZ_VNJI01000001.1"/>
</dbReference>
<dbReference type="InterPro" id="IPR007842">
    <property type="entry name" value="HEPN_dom"/>
</dbReference>
<proteinExistence type="inferred from homology"/>
<name>A0A559KI91_9BACL</name>
<comment type="caution">
    <text evidence="3">The sequence shown here is derived from an EMBL/GenBank/DDBJ whole genome shotgun (WGS) entry which is preliminary data.</text>
</comment>
<reference evidence="3 4" key="1">
    <citation type="submission" date="2019-07" db="EMBL/GenBank/DDBJ databases">
        <authorList>
            <person name="Kim J."/>
        </authorList>
    </citation>
    <scope>NUCLEOTIDE SEQUENCE [LARGE SCALE GENOMIC DNA]</scope>
    <source>
        <strain evidence="3 4">JC52</strain>
    </source>
</reference>
<comment type="similarity">
    <text evidence="1">Belongs to the UPF0332 family.</text>
</comment>
<evidence type="ECO:0000313" key="3">
    <source>
        <dbReference type="EMBL" id="TVY11854.1"/>
    </source>
</evidence>
<evidence type="ECO:0000256" key="1">
    <source>
        <dbReference type="ARBA" id="ARBA00038248"/>
    </source>
</evidence>
<sequence length="134" mass="15158">MRYSKAAETMLRKAQQKYKLAELSFENGLYDGCVSELYYSAFQTVTALILLRGETVSNKHTYVRGWVNKNLGQTGQLSPHLVKVYNRLMDHRADADYSAEVSFGQVEVSGLMAQVETFNEAVLQIINNEKGNQE</sequence>
<evidence type="ECO:0000259" key="2">
    <source>
        <dbReference type="Pfam" id="PF05168"/>
    </source>
</evidence>
<dbReference type="AlphaFoldDB" id="A0A559KI91"/>
<dbReference type="Gene3D" id="1.20.120.330">
    <property type="entry name" value="Nucleotidyltransferases domain 2"/>
    <property type="match status" value="1"/>
</dbReference>
<dbReference type="PANTHER" id="PTHR36565">
    <property type="entry name" value="UPF0332 PROTEIN TM_1000"/>
    <property type="match status" value="1"/>
</dbReference>
<evidence type="ECO:0000313" key="4">
    <source>
        <dbReference type="Proteomes" id="UP000317036"/>
    </source>
</evidence>
<protein>
    <submittedName>
        <fullName evidence="3">HEPN domain-containing protein</fullName>
    </submittedName>
</protein>
<accession>A0A559KI91</accession>
<gene>
    <name evidence="3" type="ORF">FPZ49_00740</name>
</gene>
<dbReference type="Pfam" id="PF05168">
    <property type="entry name" value="HEPN"/>
    <property type="match status" value="1"/>
</dbReference>